<sequence>MSTSRAVTWEGFYNTRDLGGLPTRSGHATRYGAFFRAADLRFVTDEGWSQARQSGGRGPACNGKVPDSAGGLGAIHCHHRRCNHTDRRRPHRGTPRRYRGHRVLAAHQQ</sequence>
<dbReference type="EMBL" id="CP150484">
    <property type="protein sequence ID" value="WYW21892.1"/>
    <property type="molecule type" value="Genomic_DNA"/>
</dbReference>
<evidence type="ECO:0000313" key="1">
    <source>
        <dbReference type="EMBL" id="WYW21892.1"/>
    </source>
</evidence>
<gene>
    <name evidence="1" type="ORF">LCL61_40780</name>
</gene>
<protein>
    <submittedName>
        <fullName evidence="1">Tyrosine-protein phosphatase</fullName>
    </submittedName>
</protein>
<dbReference type="Proteomes" id="UP001456344">
    <property type="component" value="Chromosome"/>
</dbReference>
<name>A0ACD5BRM4_9PSEU</name>
<accession>A0ACD5BRM4</accession>
<keyword evidence="2" id="KW-1185">Reference proteome</keyword>
<proteinExistence type="predicted"/>
<reference evidence="1" key="1">
    <citation type="submission" date="2023-10" db="EMBL/GenBank/DDBJ databases">
        <title>Whole genome sequencing of actinobacterial strain Amycolatopsis sp. (BCA-696) identifies the underlying plant growth-promoting genes.</title>
        <authorList>
            <person name="Gandham P."/>
            <person name="Vadla N."/>
            <person name="Saji A."/>
            <person name="Srinivas V."/>
            <person name="Ruperao P."/>
            <person name="Selvanayagam S."/>
            <person name="Saxena R.K."/>
            <person name="Rathore A."/>
            <person name="Gopalakrishnan S."/>
            <person name="Thakur V."/>
        </authorList>
    </citation>
    <scope>NUCLEOTIDE SEQUENCE</scope>
    <source>
        <strain evidence="1">BCA-696</strain>
    </source>
</reference>
<evidence type="ECO:0000313" key="2">
    <source>
        <dbReference type="Proteomes" id="UP001456344"/>
    </source>
</evidence>
<organism evidence="1 2">
    <name type="scientific">Amycolatopsis coloradensis</name>
    <dbReference type="NCBI Taxonomy" id="76021"/>
    <lineage>
        <taxon>Bacteria</taxon>
        <taxon>Bacillati</taxon>
        <taxon>Actinomycetota</taxon>
        <taxon>Actinomycetes</taxon>
        <taxon>Pseudonocardiales</taxon>
        <taxon>Pseudonocardiaceae</taxon>
        <taxon>Amycolatopsis</taxon>
    </lineage>
</organism>